<evidence type="ECO:0000256" key="4">
    <source>
        <dbReference type="ARBA" id="ARBA00023136"/>
    </source>
</evidence>
<protein>
    <recommendedName>
        <fullName evidence="7">Rhodopsin domain-containing protein</fullName>
    </recommendedName>
</protein>
<feature type="transmembrane region" description="Helical" evidence="6">
    <location>
        <begin position="134"/>
        <end position="153"/>
    </location>
</feature>
<dbReference type="InterPro" id="IPR052337">
    <property type="entry name" value="SAT4-like"/>
</dbReference>
<feature type="transmembrane region" description="Helical" evidence="6">
    <location>
        <begin position="181"/>
        <end position="204"/>
    </location>
</feature>
<evidence type="ECO:0000313" key="9">
    <source>
        <dbReference type="Proteomes" id="UP000800093"/>
    </source>
</evidence>
<reference evidence="9" key="1">
    <citation type="journal article" date="2020" name="Stud. Mycol.">
        <title>101 Dothideomycetes genomes: A test case for predicting lifestyles and emergence of pathogens.</title>
        <authorList>
            <person name="Haridas S."/>
            <person name="Albert R."/>
            <person name="Binder M."/>
            <person name="Bloem J."/>
            <person name="LaButti K."/>
            <person name="Salamov A."/>
            <person name="Andreopoulos B."/>
            <person name="Baker S."/>
            <person name="Barry K."/>
            <person name="Bills G."/>
            <person name="Bluhm B."/>
            <person name="Cannon C."/>
            <person name="Castanera R."/>
            <person name="Culley D."/>
            <person name="Daum C."/>
            <person name="Ezra D."/>
            <person name="Gonzalez J."/>
            <person name="Henrissat B."/>
            <person name="Kuo A."/>
            <person name="Liang C."/>
            <person name="Lipzen A."/>
            <person name="Lutzoni F."/>
            <person name="Magnuson J."/>
            <person name="Mondo S."/>
            <person name="Nolan M."/>
            <person name="Ohm R."/>
            <person name="Pangilinan J."/>
            <person name="Park H.-J."/>
            <person name="Ramirez L."/>
            <person name="Alfaro M."/>
            <person name="Sun H."/>
            <person name="Tritt A."/>
            <person name="Yoshinaga Y."/>
            <person name="Zwiers L.-H."/>
            <person name="Turgeon B."/>
            <person name="Goodwin S."/>
            <person name="Spatafora J."/>
            <person name="Crous P."/>
            <person name="Grigoriev I."/>
        </authorList>
    </citation>
    <scope>NUCLEOTIDE SEQUENCE [LARGE SCALE GENOMIC DNA]</scope>
    <source>
        <strain evidence="9">CBS 304.66</strain>
    </source>
</reference>
<evidence type="ECO:0000256" key="3">
    <source>
        <dbReference type="ARBA" id="ARBA00022989"/>
    </source>
</evidence>
<feature type="domain" description="Rhodopsin" evidence="7">
    <location>
        <begin position="35"/>
        <end position="282"/>
    </location>
</feature>
<dbReference type="PANTHER" id="PTHR33048">
    <property type="entry name" value="PTH11-LIKE INTEGRAL MEMBRANE PROTEIN (AFU_ORTHOLOGUE AFUA_5G11245)"/>
    <property type="match status" value="1"/>
</dbReference>
<gene>
    <name evidence="8" type="ORF">CC78DRAFT_613127</name>
</gene>
<dbReference type="InterPro" id="IPR049326">
    <property type="entry name" value="Rhodopsin_dom_fungi"/>
</dbReference>
<evidence type="ECO:0000256" key="5">
    <source>
        <dbReference type="ARBA" id="ARBA00038359"/>
    </source>
</evidence>
<dbReference type="OrthoDB" id="4525788at2759"/>
<dbReference type="EMBL" id="ML986586">
    <property type="protein sequence ID" value="KAF2268419.1"/>
    <property type="molecule type" value="Genomic_DNA"/>
</dbReference>
<comment type="subcellular location">
    <subcellularLocation>
        <location evidence="1">Membrane</location>
        <topology evidence="1">Multi-pass membrane protein</topology>
    </subcellularLocation>
</comment>
<feature type="transmembrane region" description="Helical" evidence="6">
    <location>
        <begin position="92"/>
        <end position="113"/>
    </location>
</feature>
<evidence type="ECO:0000256" key="2">
    <source>
        <dbReference type="ARBA" id="ARBA00022692"/>
    </source>
</evidence>
<evidence type="ECO:0000259" key="7">
    <source>
        <dbReference type="Pfam" id="PF20684"/>
    </source>
</evidence>
<sequence>MSQWPNPSIDPDTRGWFPIFSILLAITSTVVVCLRLGSIRKASQPLGLDDYLACVSWVFALLFTATCIAGTMKYGFNRHIWDVPASMHSPAALVEWLSVFFYFCCTGVTKISVLYFHRRLDPPCTKMFERIMRAFIVVTGASTLAFILAQSLLCHPTSDYWRVPNPAAAAVGHRSCGSQHVFYPFQGSFSSFSTAYSIMLPVLVMRNLPMSKIQRYGLRVATILGLIVLAAGIARTVFLARLVNSSNGDATWNAFMVFVWSDLECQLSLICASGPFLQRYLSEYPNVPIVYIDPESKSRSHSVVSRVGSSFSGQLRRSLPFRRSHSPRQVDISRPQAVEIPEWEFETLQSARLSNSPLDVETYERYLAGHYGPAPPPKDSRELFDQYRREHGEIL</sequence>
<accession>A0A9P4KFX9</accession>
<name>A0A9P4KFX9_9PLEO</name>
<dbReference type="GO" id="GO:0016020">
    <property type="term" value="C:membrane"/>
    <property type="evidence" value="ECO:0007669"/>
    <property type="project" value="UniProtKB-SubCell"/>
</dbReference>
<keyword evidence="9" id="KW-1185">Reference proteome</keyword>
<evidence type="ECO:0000256" key="1">
    <source>
        <dbReference type="ARBA" id="ARBA00004141"/>
    </source>
</evidence>
<feature type="transmembrane region" description="Helical" evidence="6">
    <location>
        <begin position="51"/>
        <end position="72"/>
    </location>
</feature>
<feature type="transmembrane region" description="Helical" evidence="6">
    <location>
        <begin position="216"/>
        <end position="238"/>
    </location>
</feature>
<evidence type="ECO:0000313" key="8">
    <source>
        <dbReference type="EMBL" id="KAF2268419.1"/>
    </source>
</evidence>
<proteinExistence type="inferred from homology"/>
<feature type="transmembrane region" description="Helical" evidence="6">
    <location>
        <begin position="15"/>
        <end position="39"/>
    </location>
</feature>
<comment type="similarity">
    <text evidence="5">Belongs to the SAT4 family.</text>
</comment>
<dbReference type="PANTHER" id="PTHR33048:SF129">
    <property type="entry name" value="INTEGRAL MEMBRANE PROTEIN-RELATED"/>
    <property type="match status" value="1"/>
</dbReference>
<organism evidence="8 9">
    <name type="scientific">Lojkania enalia</name>
    <dbReference type="NCBI Taxonomy" id="147567"/>
    <lineage>
        <taxon>Eukaryota</taxon>
        <taxon>Fungi</taxon>
        <taxon>Dikarya</taxon>
        <taxon>Ascomycota</taxon>
        <taxon>Pezizomycotina</taxon>
        <taxon>Dothideomycetes</taxon>
        <taxon>Pleosporomycetidae</taxon>
        <taxon>Pleosporales</taxon>
        <taxon>Pleosporales incertae sedis</taxon>
        <taxon>Lojkania</taxon>
    </lineage>
</organism>
<keyword evidence="4 6" id="KW-0472">Membrane</keyword>
<keyword evidence="2 6" id="KW-0812">Transmembrane</keyword>
<keyword evidence="3 6" id="KW-1133">Transmembrane helix</keyword>
<comment type="caution">
    <text evidence="8">The sequence shown here is derived from an EMBL/GenBank/DDBJ whole genome shotgun (WGS) entry which is preliminary data.</text>
</comment>
<evidence type="ECO:0000256" key="6">
    <source>
        <dbReference type="SAM" id="Phobius"/>
    </source>
</evidence>
<dbReference type="AlphaFoldDB" id="A0A9P4KFX9"/>
<dbReference type="Pfam" id="PF20684">
    <property type="entry name" value="Fung_rhodopsin"/>
    <property type="match status" value="1"/>
</dbReference>
<dbReference type="Proteomes" id="UP000800093">
    <property type="component" value="Unassembled WGS sequence"/>
</dbReference>